<organism evidence="2 3">
    <name type="scientific">Alkalicoccus halolimnae</name>
    <dbReference type="NCBI Taxonomy" id="1667239"/>
    <lineage>
        <taxon>Bacteria</taxon>
        <taxon>Bacillati</taxon>
        <taxon>Bacillota</taxon>
        <taxon>Bacilli</taxon>
        <taxon>Bacillales</taxon>
        <taxon>Bacillaceae</taxon>
        <taxon>Alkalicoccus</taxon>
    </lineage>
</organism>
<sequence>MAFQKQEIIPSIRHTGEFLEAAARGASCVLLSQSDMEELVKVQKVCRRMPHVQLMIHVDILKGLSETAEAVAFLAAYIRPAAIISANPSVIAAAKKHGIPAIQRCFIFDEESLGRSLRMVEHGAPDYIQVMPGLMPEVIRYMIKKTGRPVLAGGLIRTQEEAETARRAGALAVTTSHKELWENMADSTAADEK</sequence>
<dbReference type="PANTHER" id="PTHR35787:SF1">
    <property type="entry name" value="GLYCEROL UPTAKE OPERON ANTITERMINATOR REGULATORY PROTEIN"/>
    <property type="match status" value="1"/>
</dbReference>
<keyword evidence="3" id="KW-1185">Reference proteome</keyword>
<dbReference type="Proteomes" id="UP000321816">
    <property type="component" value="Chromosome"/>
</dbReference>
<keyword evidence="1" id="KW-0319">Glycerol metabolism</keyword>
<accession>A0A5C7FIF4</accession>
<dbReference type="EMBL" id="CP144914">
    <property type="protein sequence ID" value="WWD79110.1"/>
    <property type="molecule type" value="Genomic_DNA"/>
</dbReference>
<dbReference type="Gene3D" id="3.20.20.70">
    <property type="entry name" value="Aldolase class I"/>
    <property type="match status" value="1"/>
</dbReference>
<dbReference type="GO" id="GO:0003723">
    <property type="term" value="F:RNA binding"/>
    <property type="evidence" value="ECO:0007669"/>
    <property type="project" value="UniProtKB-KW"/>
</dbReference>
<comment type="function">
    <text evidence="1">Regulates expression of the glpD operon. In the presence of glycerol 3-phosphate (G3P) causes antitermination of transcription of glpD at the inverted repeat of the leader region to enhance its transcription. Binds and stabilizes glpD leader mRNA.</text>
</comment>
<name>A0A5C7FIF4_9BACI</name>
<evidence type="ECO:0000313" key="2">
    <source>
        <dbReference type="EMBL" id="WWD79110.1"/>
    </source>
</evidence>
<evidence type="ECO:0000256" key="1">
    <source>
        <dbReference type="PIRNR" id="PIRNR016897"/>
    </source>
</evidence>
<dbReference type="SUPFAM" id="SSF110391">
    <property type="entry name" value="GlpP-like"/>
    <property type="match status" value="1"/>
</dbReference>
<keyword evidence="1" id="KW-0804">Transcription</keyword>
<dbReference type="OrthoDB" id="9799580at2"/>
<dbReference type="RefSeq" id="WP_147803579.1">
    <property type="nucleotide sequence ID" value="NZ_CP144914.1"/>
</dbReference>
<dbReference type="GO" id="GO:0045893">
    <property type="term" value="P:positive regulation of DNA-templated transcription"/>
    <property type="evidence" value="ECO:0007669"/>
    <property type="project" value="TreeGrafter"/>
</dbReference>
<keyword evidence="1" id="KW-0805">Transcription regulation</keyword>
<proteinExistence type="predicted"/>
<dbReference type="InterPro" id="IPR006699">
    <property type="entry name" value="GlpP"/>
</dbReference>
<gene>
    <name evidence="2" type="ORF">FTX54_011850</name>
</gene>
<dbReference type="GO" id="GO:0006071">
    <property type="term" value="P:glycerol metabolic process"/>
    <property type="evidence" value="ECO:0007669"/>
    <property type="project" value="UniProtKB-UniRule"/>
</dbReference>
<reference evidence="2 3" key="1">
    <citation type="submission" date="2024-01" db="EMBL/GenBank/DDBJ databases">
        <title>Complete Genome Sequence of Alkalicoccus halolimnae BZ-SZ-XJ29T, a Moderately Halophilic Bacterium Isolated from a Salt Lake.</title>
        <authorList>
            <person name="Zhao B."/>
        </authorList>
    </citation>
    <scope>NUCLEOTIDE SEQUENCE [LARGE SCALE GENOMIC DNA]</scope>
    <source>
        <strain evidence="2 3">BZ-SZ-XJ29</strain>
    </source>
</reference>
<dbReference type="PIRSF" id="PIRSF016897">
    <property type="entry name" value="GlpP"/>
    <property type="match status" value="1"/>
</dbReference>
<dbReference type="Pfam" id="PF04309">
    <property type="entry name" value="G3P_antiterm"/>
    <property type="match status" value="1"/>
</dbReference>
<dbReference type="AlphaFoldDB" id="A0A5C7FIF4"/>
<evidence type="ECO:0000313" key="3">
    <source>
        <dbReference type="Proteomes" id="UP000321816"/>
    </source>
</evidence>
<dbReference type="GO" id="GO:0001072">
    <property type="term" value="F:transcription antitermination factor activity, RNA binding"/>
    <property type="evidence" value="ECO:0007669"/>
    <property type="project" value="TreeGrafter"/>
</dbReference>
<dbReference type="InterPro" id="IPR013785">
    <property type="entry name" value="Aldolase_TIM"/>
</dbReference>
<dbReference type="PANTHER" id="PTHR35787">
    <property type="entry name" value="GLYCEROL UPTAKE OPERON ANTITERMINATOR REGULATORY PROTEIN"/>
    <property type="match status" value="1"/>
</dbReference>
<protein>
    <recommendedName>
        <fullName evidence="1">Glycerol uptake operon antiterminator regulatory protein</fullName>
    </recommendedName>
</protein>
<keyword evidence="1" id="KW-0694">RNA-binding</keyword>
<dbReference type="KEGG" id="ahal:FTX54_011850"/>